<dbReference type="EMBL" id="FUXM01000003">
    <property type="protein sequence ID" value="SJZ63646.1"/>
    <property type="molecule type" value="Genomic_DNA"/>
</dbReference>
<name>A0A1T4M9X0_9FIRM</name>
<dbReference type="RefSeq" id="WP_242946605.1">
    <property type="nucleotide sequence ID" value="NZ_FUXM01000003.1"/>
</dbReference>
<evidence type="ECO:0000313" key="3">
    <source>
        <dbReference type="EMBL" id="SJZ63646.1"/>
    </source>
</evidence>
<proteinExistence type="inferred from homology"/>
<keyword evidence="2" id="KW-1133">Transmembrane helix</keyword>
<reference evidence="4" key="1">
    <citation type="submission" date="2017-02" db="EMBL/GenBank/DDBJ databases">
        <authorList>
            <person name="Varghese N."/>
            <person name="Submissions S."/>
        </authorList>
    </citation>
    <scope>NUCLEOTIDE SEQUENCE [LARGE SCALE GENOMIC DNA]</scope>
    <source>
        <strain evidence="4">DSM 16521</strain>
    </source>
</reference>
<feature type="transmembrane region" description="Helical" evidence="2">
    <location>
        <begin position="12"/>
        <end position="32"/>
    </location>
</feature>
<dbReference type="AlphaFoldDB" id="A0A1T4M9X0"/>
<dbReference type="Pfam" id="PF02325">
    <property type="entry name" value="CCB3_YggT"/>
    <property type="match status" value="1"/>
</dbReference>
<evidence type="ECO:0000313" key="4">
    <source>
        <dbReference type="Proteomes" id="UP000189933"/>
    </source>
</evidence>
<protein>
    <submittedName>
        <fullName evidence="3">YggT family protein</fullName>
    </submittedName>
</protein>
<evidence type="ECO:0000256" key="1">
    <source>
        <dbReference type="ARBA" id="ARBA00010894"/>
    </source>
</evidence>
<comment type="similarity">
    <text evidence="1">Belongs to the YggT family.</text>
</comment>
<organism evidence="3 4">
    <name type="scientific">Carboxydocella sporoproducens DSM 16521</name>
    <dbReference type="NCBI Taxonomy" id="1121270"/>
    <lineage>
        <taxon>Bacteria</taxon>
        <taxon>Bacillati</taxon>
        <taxon>Bacillota</taxon>
        <taxon>Clostridia</taxon>
        <taxon>Eubacteriales</taxon>
        <taxon>Clostridiales Family XVI. Incertae Sedis</taxon>
        <taxon>Carboxydocella</taxon>
    </lineage>
</organism>
<dbReference type="Proteomes" id="UP000189933">
    <property type="component" value="Unassembled WGS sequence"/>
</dbReference>
<keyword evidence="2" id="KW-0812">Transmembrane</keyword>
<dbReference type="InterPro" id="IPR003425">
    <property type="entry name" value="CCB3/YggT"/>
</dbReference>
<gene>
    <name evidence="3" type="ORF">SAMN02745885_00495</name>
</gene>
<dbReference type="GO" id="GO:0016020">
    <property type="term" value="C:membrane"/>
    <property type="evidence" value="ECO:0007669"/>
    <property type="project" value="InterPro"/>
</dbReference>
<keyword evidence="2" id="KW-0472">Membrane</keyword>
<evidence type="ECO:0000256" key="2">
    <source>
        <dbReference type="SAM" id="Phobius"/>
    </source>
</evidence>
<keyword evidence="4" id="KW-1185">Reference proteome</keyword>
<feature type="transmembrane region" description="Helical" evidence="2">
    <location>
        <begin position="52"/>
        <end position="73"/>
    </location>
</feature>
<accession>A0A1T4M9X0</accession>
<dbReference type="PANTHER" id="PTHR33219:SF14">
    <property type="entry name" value="PROTEIN COFACTOR ASSEMBLY OF COMPLEX C SUBUNIT B CCB3, CHLOROPLASTIC-RELATED"/>
    <property type="match status" value="1"/>
</dbReference>
<sequence length="88" mass="10459">MLINLINTLFMVYYWMLIIHILLSWFPVNRYNPAVRFLRDMTEPYLELFRRLIPPIGMVDVSPIVAIFVLDLIRRGVVSLLYRLLGGY</sequence>
<dbReference type="PANTHER" id="PTHR33219">
    <property type="entry name" value="YLMG HOMOLOG PROTEIN 2, CHLOROPLASTIC"/>
    <property type="match status" value="1"/>
</dbReference>